<dbReference type="InterPro" id="IPR037257">
    <property type="entry name" value="T2SS_E_N_sf"/>
</dbReference>
<dbReference type="Proteomes" id="UP000624279">
    <property type="component" value="Unassembled WGS sequence"/>
</dbReference>
<protein>
    <submittedName>
        <fullName evidence="2">GAF domain-containing protein</fullName>
    </submittedName>
</protein>
<dbReference type="InterPro" id="IPR003018">
    <property type="entry name" value="GAF"/>
</dbReference>
<dbReference type="InterPro" id="IPR029016">
    <property type="entry name" value="GAF-like_dom_sf"/>
</dbReference>
<dbReference type="SUPFAM" id="SSF160246">
    <property type="entry name" value="EspE N-terminal domain-like"/>
    <property type="match status" value="1"/>
</dbReference>
<feature type="domain" description="GAF" evidence="1">
    <location>
        <begin position="34"/>
        <end position="192"/>
    </location>
</feature>
<dbReference type="SUPFAM" id="SSF55781">
    <property type="entry name" value="GAF domain-like"/>
    <property type="match status" value="2"/>
</dbReference>
<evidence type="ECO:0000259" key="1">
    <source>
        <dbReference type="SMART" id="SM00065"/>
    </source>
</evidence>
<dbReference type="RefSeq" id="WP_186940678.1">
    <property type="nucleotide sequence ID" value="NZ_JACOGA010000003.1"/>
</dbReference>
<evidence type="ECO:0000313" key="3">
    <source>
        <dbReference type="Proteomes" id="UP000624279"/>
    </source>
</evidence>
<dbReference type="Pfam" id="PF01590">
    <property type="entry name" value="GAF"/>
    <property type="match status" value="2"/>
</dbReference>
<reference evidence="2 3" key="1">
    <citation type="submission" date="2020-08" db="EMBL/GenBank/DDBJ databases">
        <title>Novel species isolated from subtropical streams in China.</title>
        <authorList>
            <person name="Lu H."/>
        </authorList>
    </citation>
    <scope>NUCLEOTIDE SEQUENCE [LARGE SCALE GENOMIC DNA]</scope>
    <source>
        <strain evidence="2 3">LX15W</strain>
    </source>
</reference>
<dbReference type="Gene3D" id="3.30.450.40">
    <property type="match status" value="2"/>
</dbReference>
<dbReference type="EMBL" id="JACOGA010000003">
    <property type="protein sequence ID" value="MBC3872668.1"/>
    <property type="molecule type" value="Genomic_DNA"/>
</dbReference>
<name>A0ABR6Y7R2_9BURK</name>
<sequence>MNNFLDFQIDELEARIRFADGLQAISNKIHGADQFDDVLPELSRDICDLFLCDRLTLYILGDDAKTIRSVITTGINSSNSLTLPINKHSIAGFVALVKSDINIADVHDHAELALIDPDLRFCNKVDQLTGYRSRQMMAAPILQADGTLLGVVQLVNHVADKAFASFALDGLTSLCTILEIALRHRLKLLNRELTKVQQAPTTPLQNNEVNTRRGFAKQLQSLSNRIHSTPHIDDIMLELAPDICALFACSRLTLYVVSADGKSIFSKIKTGIHSSKELSLPINTQSIAGNVALNRLGVRLNNVYDEDELKRFQRDLVFCRKVDEITGYTSRQMMVQPILDSEHGTLLGVIQLINDREGGEFSVLAEEGLCDLCEALAIAFAQRLRAPPLHSKYDALITDGAVSSAELDMAIAWARRHQIDIETVLIEEFKLSTNALGRALARHYCAHYEAYRSDLLIPTELLCGRPRSFFEKYEFLPLEKDNIGITIVCLDPGMVEKYGMLRRLYPYSHALLRITSLREFSLFLDHVWPPVTATSTTTTS</sequence>
<organism evidence="2 3">
    <name type="scientific">Undibacterium flavidum</name>
    <dbReference type="NCBI Taxonomy" id="2762297"/>
    <lineage>
        <taxon>Bacteria</taxon>
        <taxon>Pseudomonadati</taxon>
        <taxon>Pseudomonadota</taxon>
        <taxon>Betaproteobacteria</taxon>
        <taxon>Burkholderiales</taxon>
        <taxon>Oxalobacteraceae</taxon>
        <taxon>Undibacterium</taxon>
    </lineage>
</organism>
<keyword evidence="3" id="KW-1185">Reference proteome</keyword>
<accession>A0ABR6Y7R2</accession>
<evidence type="ECO:0000313" key="2">
    <source>
        <dbReference type="EMBL" id="MBC3872668.1"/>
    </source>
</evidence>
<gene>
    <name evidence="2" type="ORF">H8K55_03635</name>
</gene>
<comment type="caution">
    <text evidence="2">The sequence shown here is derived from an EMBL/GenBank/DDBJ whole genome shotgun (WGS) entry which is preliminary data.</text>
</comment>
<feature type="domain" description="GAF" evidence="1">
    <location>
        <begin position="231"/>
        <end position="390"/>
    </location>
</feature>
<dbReference type="SMART" id="SM00065">
    <property type="entry name" value="GAF"/>
    <property type="match status" value="2"/>
</dbReference>
<proteinExistence type="predicted"/>